<protein>
    <submittedName>
        <fullName evidence="1">Uncharacterized protein</fullName>
    </submittedName>
</protein>
<accession>A0AAV1A1H1</accession>
<sequence length="151" mass="17912">MWKEKGGLWVRRLTEFNDALLGKWYWRVLEARGSLWIRQGDELIDNGWLIDNIERSVGNKVDSLFKRDPGLEGGVLMNRFQRLYKLSEYKGASVAEIFSLGWGPDEEAWRWRRRLCAWEEELVGECIRLMDSFVLQDEKNQEKKLQILQGF</sequence>
<evidence type="ECO:0000313" key="1">
    <source>
        <dbReference type="EMBL" id="CAI8603786.1"/>
    </source>
</evidence>
<gene>
    <name evidence="1" type="ORF">VFH_III102320</name>
</gene>
<dbReference type="PANTHER" id="PTHR36617">
    <property type="entry name" value="PROTEIN, PUTATIVE-RELATED"/>
    <property type="match status" value="1"/>
</dbReference>
<evidence type="ECO:0000313" key="2">
    <source>
        <dbReference type="Proteomes" id="UP001157006"/>
    </source>
</evidence>
<dbReference type="EMBL" id="OX451738">
    <property type="protein sequence ID" value="CAI8603786.1"/>
    <property type="molecule type" value="Genomic_DNA"/>
</dbReference>
<organism evidence="1 2">
    <name type="scientific">Vicia faba</name>
    <name type="common">Broad bean</name>
    <name type="synonym">Faba vulgaris</name>
    <dbReference type="NCBI Taxonomy" id="3906"/>
    <lineage>
        <taxon>Eukaryota</taxon>
        <taxon>Viridiplantae</taxon>
        <taxon>Streptophyta</taxon>
        <taxon>Embryophyta</taxon>
        <taxon>Tracheophyta</taxon>
        <taxon>Spermatophyta</taxon>
        <taxon>Magnoliopsida</taxon>
        <taxon>eudicotyledons</taxon>
        <taxon>Gunneridae</taxon>
        <taxon>Pentapetalae</taxon>
        <taxon>rosids</taxon>
        <taxon>fabids</taxon>
        <taxon>Fabales</taxon>
        <taxon>Fabaceae</taxon>
        <taxon>Papilionoideae</taxon>
        <taxon>50 kb inversion clade</taxon>
        <taxon>NPAAA clade</taxon>
        <taxon>Hologalegina</taxon>
        <taxon>IRL clade</taxon>
        <taxon>Fabeae</taxon>
        <taxon>Vicia</taxon>
    </lineage>
</organism>
<proteinExistence type="predicted"/>
<dbReference type="AlphaFoldDB" id="A0AAV1A1H1"/>
<name>A0AAV1A1H1_VICFA</name>
<dbReference type="PANTHER" id="PTHR36617:SF5">
    <property type="entry name" value="OS05G0421675 PROTEIN"/>
    <property type="match status" value="1"/>
</dbReference>
<keyword evidence="2" id="KW-1185">Reference proteome</keyword>
<dbReference type="Proteomes" id="UP001157006">
    <property type="component" value="Chromosome 3"/>
</dbReference>
<reference evidence="1 2" key="1">
    <citation type="submission" date="2023-01" db="EMBL/GenBank/DDBJ databases">
        <authorList>
            <person name="Kreplak J."/>
        </authorList>
    </citation>
    <scope>NUCLEOTIDE SEQUENCE [LARGE SCALE GENOMIC DNA]</scope>
</reference>